<feature type="transmembrane region" description="Helical" evidence="10">
    <location>
        <begin position="345"/>
        <end position="364"/>
    </location>
</feature>
<feature type="transmembrane region" description="Helical" evidence="10">
    <location>
        <begin position="189"/>
        <end position="214"/>
    </location>
</feature>
<feature type="transmembrane region" description="Helical" evidence="10">
    <location>
        <begin position="314"/>
        <end position="333"/>
    </location>
</feature>
<feature type="transmembrane region" description="Helical" evidence="10">
    <location>
        <begin position="385"/>
        <end position="403"/>
    </location>
</feature>
<dbReference type="PANTHER" id="PTHR43823:SF3">
    <property type="entry name" value="MULTIDRUG EXPORT PROTEIN MEPA"/>
    <property type="match status" value="1"/>
</dbReference>
<keyword evidence="8 10" id="KW-0472">Membrane</keyword>
<proteinExistence type="inferred from homology"/>
<name>A0A923SRJ9_9FIRM</name>
<dbReference type="PIRSF" id="PIRSF006603">
    <property type="entry name" value="DinF"/>
    <property type="match status" value="1"/>
</dbReference>
<feature type="transmembrane region" description="Helical" evidence="10">
    <location>
        <begin position="409"/>
        <end position="430"/>
    </location>
</feature>
<dbReference type="Proteomes" id="UP000644115">
    <property type="component" value="Unassembled WGS sequence"/>
</dbReference>
<keyword evidence="7 10" id="KW-1133">Transmembrane helix</keyword>
<dbReference type="Pfam" id="PF01554">
    <property type="entry name" value="MatE"/>
    <property type="match status" value="2"/>
</dbReference>
<evidence type="ECO:0000256" key="7">
    <source>
        <dbReference type="ARBA" id="ARBA00022989"/>
    </source>
</evidence>
<evidence type="ECO:0000256" key="9">
    <source>
        <dbReference type="ARBA" id="ARBA00023251"/>
    </source>
</evidence>
<evidence type="ECO:0000256" key="8">
    <source>
        <dbReference type="ARBA" id="ARBA00023136"/>
    </source>
</evidence>
<keyword evidence="5" id="KW-1003">Cell membrane</keyword>
<accession>A0A923SRJ9</accession>
<feature type="transmembrane region" description="Helical" evidence="10">
    <location>
        <begin position="12"/>
        <end position="33"/>
    </location>
</feature>
<dbReference type="InterPro" id="IPR051327">
    <property type="entry name" value="MATE_MepA_subfamily"/>
</dbReference>
<feature type="transmembrane region" description="Helical" evidence="10">
    <location>
        <begin position="283"/>
        <end position="302"/>
    </location>
</feature>
<feature type="transmembrane region" description="Helical" evidence="10">
    <location>
        <begin position="53"/>
        <end position="76"/>
    </location>
</feature>
<protein>
    <recommendedName>
        <fullName evidence="3">Multidrug export protein MepA</fullName>
    </recommendedName>
</protein>
<sequence length="451" mass="48634">MSNSIGQHFTPWSLLKFAAPSIIMMTFMSLYTIVDGIFISRFVGSNALSSLNIVFPVITLAIAIGTMFSTGGNAVISKYLGEGNTKKACQCLTQFVLFCVSLSIVLVVLSILFASPISRFLGATDILIDDAVIYLRIVMAFAPACILQTLFQSYFVTAGHPGMGLGLMIVAGCTNAALDYVFIAAMHMGIAGAALATGIGQCIPAVAGVVFFLFTKKELRFTRCGFYPKETAKAAFNGSSEMVTELSTAIITFLFNIILLRLAGEHGVAAITILLYGEFLFNGFYLGFAIGISPIIGFQYGAQNRHELRRLYKIAFLFAAGTSLFMALLAFLLSGPITSVFTKDPQTYVLAVAGFKLFAVNFLFSGLNITSSGFFTALSNGKTSAIISFCRTLLFTTAALLLLPRFLGITGAWIAMPVAELCTLLVLIPIHAKYFLRPGKHNYLQEPPDSK</sequence>
<evidence type="ECO:0000313" key="12">
    <source>
        <dbReference type="Proteomes" id="UP000644115"/>
    </source>
</evidence>
<keyword evidence="4" id="KW-0813">Transport</keyword>
<reference evidence="11" key="1">
    <citation type="submission" date="2020-08" db="EMBL/GenBank/DDBJ databases">
        <authorList>
            <person name="Liu C."/>
            <person name="Sun Q."/>
        </authorList>
    </citation>
    <scope>NUCLEOTIDE SEQUENCE</scope>
    <source>
        <strain evidence="11">BX16</strain>
    </source>
</reference>
<comment type="similarity">
    <text evidence="2">Belongs to the multi antimicrobial extrusion (MATE) (TC 2.A.66.1) family. MepA subfamily.</text>
</comment>
<keyword evidence="9" id="KW-0046">Antibiotic resistance</keyword>
<gene>
    <name evidence="11" type="ORF">H8876_05600</name>
</gene>
<dbReference type="AlphaFoldDB" id="A0A923SRJ9"/>
<evidence type="ECO:0000256" key="3">
    <source>
        <dbReference type="ARBA" id="ARBA00022106"/>
    </source>
</evidence>
<evidence type="ECO:0000256" key="1">
    <source>
        <dbReference type="ARBA" id="ARBA00004651"/>
    </source>
</evidence>
<evidence type="ECO:0000313" key="11">
    <source>
        <dbReference type="EMBL" id="MBC5999470.1"/>
    </source>
</evidence>
<evidence type="ECO:0000256" key="2">
    <source>
        <dbReference type="ARBA" id="ARBA00008417"/>
    </source>
</evidence>
<dbReference type="InterPro" id="IPR045070">
    <property type="entry name" value="MATE_MepA-like"/>
</dbReference>
<feature type="transmembrane region" description="Helical" evidence="10">
    <location>
        <begin position="133"/>
        <end position="151"/>
    </location>
</feature>
<feature type="transmembrane region" description="Helical" evidence="10">
    <location>
        <begin position="243"/>
        <end position="263"/>
    </location>
</feature>
<organism evidence="11 12">
    <name type="scientific">Lentihominibacter faecis</name>
    <dbReference type="NCBI Taxonomy" id="2764712"/>
    <lineage>
        <taxon>Bacteria</taxon>
        <taxon>Bacillati</taxon>
        <taxon>Bacillota</taxon>
        <taxon>Clostridia</taxon>
        <taxon>Peptostreptococcales</taxon>
        <taxon>Anaerovoracaceae</taxon>
        <taxon>Lentihominibacter</taxon>
    </lineage>
</organism>
<dbReference type="PANTHER" id="PTHR43823">
    <property type="entry name" value="SPORULATION PROTEIN YKVU"/>
    <property type="match status" value="1"/>
</dbReference>
<dbReference type="GO" id="GO:0042910">
    <property type="term" value="F:xenobiotic transmembrane transporter activity"/>
    <property type="evidence" value="ECO:0007669"/>
    <property type="project" value="InterPro"/>
</dbReference>
<dbReference type="InterPro" id="IPR002528">
    <property type="entry name" value="MATE_fam"/>
</dbReference>
<evidence type="ECO:0000256" key="4">
    <source>
        <dbReference type="ARBA" id="ARBA00022448"/>
    </source>
</evidence>
<dbReference type="GO" id="GO:0046677">
    <property type="term" value="P:response to antibiotic"/>
    <property type="evidence" value="ECO:0007669"/>
    <property type="project" value="UniProtKB-KW"/>
</dbReference>
<feature type="transmembrane region" description="Helical" evidence="10">
    <location>
        <begin position="88"/>
        <end position="113"/>
    </location>
</feature>
<comment type="subcellular location">
    <subcellularLocation>
        <location evidence="1">Cell membrane</location>
        <topology evidence="1">Multi-pass membrane protein</topology>
    </subcellularLocation>
</comment>
<evidence type="ECO:0000256" key="6">
    <source>
        <dbReference type="ARBA" id="ARBA00022692"/>
    </source>
</evidence>
<evidence type="ECO:0000256" key="10">
    <source>
        <dbReference type="SAM" id="Phobius"/>
    </source>
</evidence>
<keyword evidence="12" id="KW-1185">Reference proteome</keyword>
<dbReference type="RefSeq" id="WP_249286902.1">
    <property type="nucleotide sequence ID" value="NZ_JACRWC010000069.1"/>
</dbReference>
<dbReference type="EMBL" id="JACRWC010000069">
    <property type="protein sequence ID" value="MBC5999470.1"/>
    <property type="molecule type" value="Genomic_DNA"/>
</dbReference>
<dbReference type="InterPro" id="IPR048279">
    <property type="entry name" value="MdtK-like"/>
</dbReference>
<dbReference type="CDD" id="cd13143">
    <property type="entry name" value="MATE_MepA_like"/>
    <property type="match status" value="1"/>
</dbReference>
<dbReference type="GO" id="GO:0015297">
    <property type="term" value="F:antiporter activity"/>
    <property type="evidence" value="ECO:0007669"/>
    <property type="project" value="InterPro"/>
</dbReference>
<dbReference type="GO" id="GO:0005886">
    <property type="term" value="C:plasma membrane"/>
    <property type="evidence" value="ECO:0007669"/>
    <property type="project" value="UniProtKB-SubCell"/>
</dbReference>
<evidence type="ECO:0000256" key="5">
    <source>
        <dbReference type="ARBA" id="ARBA00022475"/>
    </source>
</evidence>
<feature type="transmembrane region" description="Helical" evidence="10">
    <location>
        <begin position="163"/>
        <end position="183"/>
    </location>
</feature>
<comment type="caution">
    <text evidence="11">The sequence shown here is derived from an EMBL/GenBank/DDBJ whole genome shotgun (WGS) entry which is preliminary data.</text>
</comment>
<keyword evidence="6 10" id="KW-0812">Transmembrane</keyword>